<evidence type="ECO:0000313" key="2">
    <source>
        <dbReference type="Proteomes" id="UP001407405"/>
    </source>
</evidence>
<name>A0ABU9VV96_9CLOT</name>
<dbReference type="InterPro" id="IPR008323">
    <property type="entry name" value="UCP033563"/>
</dbReference>
<dbReference type="Pfam" id="PF06245">
    <property type="entry name" value="DUF1015"/>
    <property type="match status" value="1"/>
</dbReference>
<dbReference type="PIRSF" id="PIRSF033563">
    <property type="entry name" value="UCP033563"/>
    <property type="match status" value="1"/>
</dbReference>
<organism evidence="1 2">
    <name type="scientific">Anoxynatronum sibiricum</name>
    <dbReference type="NCBI Taxonomy" id="210623"/>
    <lineage>
        <taxon>Bacteria</taxon>
        <taxon>Bacillati</taxon>
        <taxon>Bacillota</taxon>
        <taxon>Clostridia</taxon>
        <taxon>Eubacteriales</taxon>
        <taxon>Clostridiaceae</taxon>
        <taxon>Anoxynatronum</taxon>
    </lineage>
</organism>
<dbReference type="PANTHER" id="PTHR36454:SF1">
    <property type="entry name" value="DUF1015 DOMAIN-CONTAINING PROTEIN"/>
    <property type="match status" value="1"/>
</dbReference>
<protein>
    <submittedName>
        <fullName evidence="1">DUF1015 family protein</fullName>
    </submittedName>
</protein>
<sequence length="418" mass="47799">MLIQPFRAIRPAAAIAREASCLPYDVMNRAEALKMADGNPHSFLHVIRSEIDLDPMVDAYDRAVYQKAAENLQYLIQKGTLIQDDQPAFYLYQQTMAGRSQLGIAACFSIDDYVNDRIKKHELTRPEKENDRIRHFDACDAHTEPVFLTHRSNASLTGFLQELTMKEPPEYDFTTEDGIGHSLWIVNDSSDVERIQTIFNEEIPSLYIADGHHRSASSAKIGMQRRAQQKDLDANDPSQFFMAVSFPQEDLLIMEYNRVVKDLNALSPEELIIRLEAHFECQPVNEAYQPQEKHTFGMLIDNQWYALKAKPHTYDAEDVISQLDVSILQNWLLQPILGISDPRTDQRIDFVGGIRGIGELEKRVQTDMSLAFSLFPTTIEDLLQVADEQKIMPPKSTWFEPKLRSGLFVHSLKQSARK</sequence>
<comment type="caution">
    <text evidence="1">The sequence shown here is derived from an EMBL/GenBank/DDBJ whole genome shotgun (WGS) entry which is preliminary data.</text>
</comment>
<dbReference type="EMBL" id="JBCITM010000011">
    <property type="protein sequence ID" value="MEN1761075.1"/>
    <property type="molecule type" value="Genomic_DNA"/>
</dbReference>
<proteinExistence type="predicted"/>
<dbReference type="PANTHER" id="PTHR36454">
    <property type="entry name" value="LMO2823 PROTEIN"/>
    <property type="match status" value="1"/>
</dbReference>
<gene>
    <name evidence="1" type="ORF">AAIG11_11350</name>
</gene>
<reference evidence="1 2" key="1">
    <citation type="submission" date="2024-04" db="EMBL/GenBank/DDBJ databases">
        <title>Genome sequencing and metabolic network reconstruction of aminoacids and betaine degradation by Anoxynatronum sibiricum.</title>
        <authorList>
            <person name="Detkova E.N."/>
            <person name="Boltjanskaja Y.V."/>
            <person name="Mardanov A.V."/>
            <person name="Kevbrin V."/>
        </authorList>
    </citation>
    <scope>NUCLEOTIDE SEQUENCE [LARGE SCALE GENOMIC DNA]</scope>
    <source>
        <strain evidence="1 2">Z-7981</strain>
    </source>
</reference>
<dbReference type="RefSeq" id="WP_343186390.1">
    <property type="nucleotide sequence ID" value="NZ_JBCITM010000011.1"/>
</dbReference>
<accession>A0ABU9VV96</accession>
<dbReference type="Proteomes" id="UP001407405">
    <property type="component" value="Unassembled WGS sequence"/>
</dbReference>
<evidence type="ECO:0000313" key="1">
    <source>
        <dbReference type="EMBL" id="MEN1761075.1"/>
    </source>
</evidence>
<keyword evidence="2" id="KW-1185">Reference proteome</keyword>